<feature type="region of interest" description="Disordered" evidence="1">
    <location>
        <begin position="1029"/>
        <end position="1094"/>
    </location>
</feature>
<feature type="compositionally biased region" description="Basic and acidic residues" evidence="1">
    <location>
        <begin position="266"/>
        <end position="289"/>
    </location>
</feature>
<feature type="region of interest" description="Disordered" evidence="1">
    <location>
        <begin position="372"/>
        <end position="457"/>
    </location>
</feature>
<feature type="compositionally biased region" description="Acidic residues" evidence="1">
    <location>
        <begin position="172"/>
        <end position="184"/>
    </location>
</feature>
<sequence length="1341" mass="154888">MPINEHIPVTDLNQIESEIRDEMGLDLAEETPPNNWDEEMKELGEMDDYAAIKREMESVDSNDSDDSIMPSDERITDIGLNQLESETRDEMGLDFSEETPPNNWDEEMKELGEMDDYAAIKREMESVDSNDSDDSTMPNNERIPDTGLNQLESETRDEMGLDFSEETPPNNWDEEMKELEEMEDSAPIKREVESVDSDDSDGSINEMNPYEEELEDVATRPLDSDGSYVNSYSEAEEMTNEEWERFLEADALRVGESLYNEDLEERNEFSDEEWRRQLEADAAQERDSVTEESEAASLQNESDDYDGIARVSSEHDSSHPNNDILFKKENVQIEKELDHDEIEDDDLRNHDTIEEERLESIYDEVQVGLTHAKEEKNFKKFDSIDDPSDNHSNDHSDDQSDYERDHSTLNGSKSTEKRKLKYNALETRIEDDSKRKIPIGKKKKRKKFKKKKKGRPKMWFDDTKGEWVVFEKHHIDPPSELHEENDIASKIIENREEENDHMAEDLDELTRSIDSSETLREIEKSSKDQFQLLSESFTDKPFEGSEELSLLAENHFDETNVVDVLDSHDYPNNLGLKDPHLIELVNDLSKKNDFGDKDLERNGESQDNFTTLTNLDDITIEDNYNSDEKNTNEPEKGNDPAIKLVTENEKDVLDSKETFANANSEQATNKQNNVDNKIEPVAFEEEKNKELDNIHYQSNELESSTSQDEHKYIKELDSSSFGYEPPERSSIDTFDDRLNSDNLQDEYKLNPYGEELKTIDHFDDKEADIFQDKYELASHLEKEADTFNSSDEGSGHSTSEDERKVVSHHEEKTAKIDDVEEDLELNTFEDDLLGESYEKDIEAEKFENYIEPKTLDHDYVGESDDEEDSGIDQFDNNDLEPMVTKTVRTAGSDDMSYHDLALEVMESEIRNDLDSDTAAKTMPLNSDEVMEREMNQINEINNFYEEHGTDGKNSHNEDQINEFHDFEYLKPDSLENKYENDLNGGKEMEESYDVTEIISDKHKIDDVSSIDTLNNYKDTYKVDDVEVKATTSEEEKENSNYSAILDNNDREGNKTNSDNDFENTLEKESDLQTVEQDQSYEKNNKYEKLADQSLDASKDEYENDYKNNDPTSSAIISNITENGNTATSEMVEDHDSRDKTTIDTDLQILLDQELEDDDTTITGRVNSHEPGNQSMEIPIVDKPPVMPAFQDRKLENGLSAEVPDEFHSKDKQTISQNFENIVDHDVGPVPAINSDSTINNYDLGSDGDSDDAVQINQIPNPHMHEYVEDDLKEESILKKDIMSVRNIMEREDLLIRKRNLIEEEIHKIEDRERALITRTDTLNNQVRHWNEQIMMIWTNSQ</sequence>
<feature type="compositionally biased region" description="Basic and acidic residues" evidence="1">
    <location>
        <begin position="798"/>
        <end position="815"/>
    </location>
</feature>
<evidence type="ECO:0000313" key="2">
    <source>
        <dbReference type="EMBL" id="CAD8885642.1"/>
    </source>
</evidence>
<feature type="region of interest" description="Disordered" evidence="1">
    <location>
        <begin position="124"/>
        <end position="235"/>
    </location>
</feature>
<gene>
    <name evidence="2" type="ORF">CHYS00102_LOCUS12839</name>
</gene>
<feature type="region of interest" description="Disordered" evidence="1">
    <location>
        <begin position="259"/>
        <end position="330"/>
    </location>
</feature>
<feature type="compositionally biased region" description="Basic and acidic residues" evidence="1">
    <location>
        <begin position="372"/>
        <end position="407"/>
    </location>
</feature>
<feature type="region of interest" description="Disordered" evidence="1">
    <location>
        <begin position="620"/>
        <end position="642"/>
    </location>
</feature>
<feature type="compositionally biased region" description="Basic and acidic residues" evidence="1">
    <location>
        <begin position="1079"/>
        <end position="1094"/>
    </location>
</feature>
<reference evidence="2" key="1">
    <citation type="submission" date="2021-01" db="EMBL/GenBank/DDBJ databases">
        <authorList>
            <person name="Corre E."/>
            <person name="Pelletier E."/>
            <person name="Niang G."/>
            <person name="Scheremetjew M."/>
            <person name="Finn R."/>
            <person name="Kale V."/>
            <person name="Holt S."/>
            <person name="Cochrane G."/>
            <person name="Meng A."/>
            <person name="Brown T."/>
            <person name="Cohen L."/>
        </authorList>
    </citation>
    <scope>NUCLEOTIDE SEQUENCE</scope>
    <source>
        <strain evidence="2">308</strain>
    </source>
</reference>
<feature type="region of interest" description="Disordered" evidence="1">
    <location>
        <begin position="57"/>
        <end position="106"/>
    </location>
</feature>
<feature type="compositionally biased region" description="Basic and acidic residues" evidence="1">
    <location>
        <begin position="626"/>
        <end position="638"/>
    </location>
</feature>
<feature type="compositionally biased region" description="Polar residues" evidence="1">
    <location>
        <begin position="786"/>
        <end position="797"/>
    </location>
</feature>
<proteinExistence type="predicted"/>
<feature type="compositionally biased region" description="Basic and acidic residues" evidence="1">
    <location>
        <begin position="725"/>
        <end position="739"/>
    </location>
</feature>
<feature type="region of interest" description="Disordered" evidence="1">
    <location>
        <begin position="781"/>
        <end position="815"/>
    </location>
</feature>
<dbReference type="EMBL" id="HBFR01017646">
    <property type="protein sequence ID" value="CAD8885642.1"/>
    <property type="molecule type" value="Transcribed_RNA"/>
</dbReference>
<protein>
    <submittedName>
        <fullName evidence="2">Uncharacterized protein</fullName>
    </submittedName>
</protein>
<evidence type="ECO:0000256" key="1">
    <source>
        <dbReference type="SAM" id="MobiDB-lite"/>
    </source>
</evidence>
<accession>A0A7S1BFD7</accession>
<feature type="compositionally biased region" description="Basic residues" evidence="1">
    <location>
        <begin position="436"/>
        <end position="456"/>
    </location>
</feature>
<name>A0A7S1BFD7_9STRA</name>
<organism evidence="2">
    <name type="scientific">Corethron hystrix</name>
    <dbReference type="NCBI Taxonomy" id="216773"/>
    <lineage>
        <taxon>Eukaryota</taxon>
        <taxon>Sar</taxon>
        <taxon>Stramenopiles</taxon>
        <taxon>Ochrophyta</taxon>
        <taxon>Bacillariophyta</taxon>
        <taxon>Coscinodiscophyceae</taxon>
        <taxon>Corethrophycidae</taxon>
        <taxon>Corethrales</taxon>
        <taxon>Corethraceae</taxon>
        <taxon>Corethron</taxon>
    </lineage>
</organism>
<feature type="region of interest" description="Disordered" evidence="1">
    <location>
        <begin position="716"/>
        <end position="739"/>
    </location>
</feature>